<gene>
    <name evidence="2" type="ordered locus">Sare_1637</name>
</gene>
<dbReference type="PATRIC" id="fig|391037.6.peg.1664"/>
<feature type="compositionally biased region" description="Acidic residues" evidence="1">
    <location>
        <begin position="102"/>
        <end position="127"/>
    </location>
</feature>
<reference evidence="2" key="1">
    <citation type="submission" date="2007-10" db="EMBL/GenBank/DDBJ databases">
        <title>Complete sequence of Salinispora arenicola CNS-205.</title>
        <authorList>
            <consortium name="US DOE Joint Genome Institute"/>
            <person name="Copeland A."/>
            <person name="Lucas S."/>
            <person name="Lapidus A."/>
            <person name="Barry K."/>
            <person name="Glavina del Rio T."/>
            <person name="Dalin E."/>
            <person name="Tice H."/>
            <person name="Pitluck S."/>
            <person name="Foster B."/>
            <person name="Schmutz J."/>
            <person name="Larimer F."/>
            <person name="Land M."/>
            <person name="Hauser L."/>
            <person name="Kyrpides N."/>
            <person name="Ivanova N."/>
            <person name="Jensen P.R."/>
            <person name="Moore B.S."/>
            <person name="Penn K."/>
            <person name="Jenkins C."/>
            <person name="Udwary D."/>
            <person name="Xiang L."/>
            <person name="Gontang E."/>
            <person name="Richardson P."/>
        </authorList>
    </citation>
    <scope>NUCLEOTIDE SEQUENCE [LARGE SCALE GENOMIC DNA]</scope>
    <source>
        <strain evidence="2">CNS-205</strain>
    </source>
</reference>
<feature type="region of interest" description="Disordered" evidence="1">
    <location>
        <begin position="102"/>
        <end position="165"/>
    </location>
</feature>
<organism evidence="2">
    <name type="scientific">Salinispora arenicola (strain CNS-205)</name>
    <dbReference type="NCBI Taxonomy" id="391037"/>
    <lineage>
        <taxon>Bacteria</taxon>
        <taxon>Bacillati</taxon>
        <taxon>Actinomycetota</taxon>
        <taxon>Actinomycetes</taxon>
        <taxon>Micromonosporales</taxon>
        <taxon>Micromonosporaceae</taxon>
        <taxon>Salinispora</taxon>
    </lineage>
</organism>
<dbReference type="STRING" id="391037.Sare_1637"/>
<dbReference type="KEGG" id="saq:Sare_1637"/>
<proteinExistence type="predicted"/>
<dbReference type="EMBL" id="CP000850">
    <property type="protein sequence ID" value="ABV97529.1"/>
    <property type="molecule type" value="Genomic_DNA"/>
</dbReference>
<evidence type="ECO:0000313" key="2">
    <source>
        <dbReference type="EMBL" id="ABV97529.1"/>
    </source>
</evidence>
<evidence type="ECO:0000256" key="1">
    <source>
        <dbReference type="SAM" id="MobiDB-lite"/>
    </source>
</evidence>
<name>A8LVR1_SALAI</name>
<dbReference type="AlphaFoldDB" id="A8LVR1"/>
<accession>A8LVR1</accession>
<dbReference type="HOGENOM" id="CLU_1255225_0_0_11"/>
<dbReference type="OrthoDB" id="3400266at2"/>
<sequence length="241" mass="24627">MDSGRLLDALGDLAGSENARQEYAADPDAFIGVHGHPGLPADLVNEAVSHYADVADPALAEHIAPTVMAHRGFGDTNTTGATGLDLLATAPLVDGGDPMVDLDGDLTAESDDPTVDLDGDLTAESDDPTVYLDGDPAAEASDPTTAHSGMDDAVGGEPWSEPASDPDASFDLAFGLGAQVDAEKEHDYGLDTDLAGMAVIVTAPLADIGGTGHSVHDLARVDGVQQPDEPWLGDDFDGDSV</sequence>
<protein>
    <submittedName>
        <fullName evidence="2">Uncharacterized protein</fullName>
    </submittedName>
</protein>